<reference evidence="3" key="1">
    <citation type="submission" date="2017-09" db="EMBL/GenBank/DDBJ databases">
        <title>Depth-based differentiation of microbial function through sediment-hosted aquifers and enrichment of novel symbionts in the deep terrestrial subsurface.</title>
        <authorList>
            <person name="Probst A.J."/>
            <person name="Ladd B."/>
            <person name="Jarett J.K."/>
            <person name="Geller-Mcgrath D.E."/>
            <person name="Sieber C.M.K."/>
            <person name="Emerson J.B."/>
            <person name="Anantharaman K."/>
            <person name="Thomas B.C."/>
            <person name="Malmstrom R."/>
            <person name="Stieglmeier M."/>
            <person name="Klingl A."/>
            <person name="Woyke T."/>
            <person name="Ryan C.M."/>
            <person name="Banfield J.F."/>
        </authorList>
    </citation>
    <scope>NUCLEOTIDE SEQUENCE [LARGE SCALE GENOMIC DNA]</scope>
</reference>
<dbReference type="AlphaFoldDB" id="A0A2H0X8B9"/>
<gene>
    <name evidence="2" type="ORF">COT51_04165</name>
</gene>
<evidence type="ECO:0000313" key="3">
    <source>
        <dbReference type="Proteomes" id="UP000231098"/>
    </source>
</evidence>
<comment type="caution">
    <text evidence="2">The sequence shown here is derived from an EMBL/GenBank/DDBJ whole genome shotgun (WGS) entry which is preliminary data.</text>
</comment>
<name>A0A2H0X8B9_UNCKA</name>
<proteinExistence type="predicted"/>
<sequence>MERENEKLEIQGIVLEEKAEEKPEEDSGGLGKFFEIVDLEQAIEISKFIQGQYEEELVYNIPRATEYGGMINWGVLCDKMPDKCSYRKQGRKHIHTLGINILGANKARQLYGKLKIELSKPEIVKVEDKNYWLVGGSIVDLHNGNTQNYFYHEPVMIKTQKGGFYFNQYACISCQTKVTRKLILDVIPGNLKSQWIKDYTEGKDYTKPSNIADVLNETKSVTITQNKPKEESEKVAKTFLDMELLTTVAELSAYWNDHLDLYKSFTEDEKVEYLSGYKKFVEKLKTSEDSLL</sequence>
<feature type="compositionally biased region" description="Basic and acidic residues" evidence="1">
    <location>
        <begin position="1"/>
        <end position="21"/>
    </location>
</feature>
<dbReference type="Proteomes" id="UP000231098">
    <property type="component" value="Unassembled WGS sequence"/>
</dbReference>
<protein>
    <submittedName>
        <fullName evidence="2">Uncharacterized protein</fullName>
    </submittedName>
</protein>
<dbReference type="EMBL" id="PEYV01000069">
    <property type="protein sequence ID" value="PIS21177.1"/>
    <property type="molecule type" value="Genomic_DNA"/>
</dbReference>
<organism evidence="2 3">
    <name type="scientific">candidate division WWE3 bacterium CG08_land_8_20_14_0_20_41_15</name>
    <dbReference type="NCBI Taxonomy" id="1975086"/>
    <lineage>
        <taxon>Bacteria</taxon>
        <taxon>Katanobacteria</taxon>
    </lineage>
</organism>
<evidence type="ECO:0000313" key="2">
    <source>
        <dbReference type="EMBL" id="PIS21177.1"/>
    </source>
</evidence>
<feature type="region of interest" description="Disordered" evidence="1">
    <location>
        <begin position="1"/>
        <end position="27"/>
    </location>
</feature>
<evidence type="ECO:0000256" key="1">
    <source>
        <dbReference type="SAM" id="MobiDB-lite"/>
    </source>
</evidence>
<accession>A0A2H0X8B9</accession>